<keyword evidence="1" id="KW-0812">Transmembrane</keyword>
<sequence length="47" mass="4996">LLWDSLGLFGLEQVPFTLQQLLGVTVIACGILVFKLGGAHVKQVSVS</sequence>
<feature type="transmembrane region" description="Helical" evidence="1">
    <location>
        <begin position="20"/>
        <end position="38"/>
    </location>
</feature>
<dbReference type="AlphaFoldDB" id="A0AAW9K9A0"/>
<protein>
    <submittedName>
        <fullName evidence="2">EamA-like transporter family protein</fullName>
    </submittedName>
</protein>
<evidence type="ECO:0000313" key="2">
    <source>
        <dbReference type="EMBL" id="MDZ7543565.1"/>
    </source>
</evidence>
<reference evidence="2" key="1">
    <citation type="submission" date="2019-11" db="EMBL/GenBank/DDBJ databases">
        <title>Characterization of Clostridium perfringens isolates from swine manure treated agricultural soils.</title>
        <authorList>
            <person name="Wushke S.T."/>
        </authorList>
    </citation>
    <scope>NUCLEOTIDE SEQUENCE</scope>
    <source>
        <strain evidence="2">X62</strain>
    </source>
</reference>
<keyword evidence="1" id="KW-1133">Transmembrane helix</keyword>
<name>A0AAW9K9A0_CLOPF</name>
<accession>A0AAW9K9A0</accession>
<feature type="non-terminal residue" evidence="2">
    <location>
        <position position="1"/>
    </location>
</feature>
<gene>
    <name evidence="2" type="ORF">GNF83_20840</name>
</gene>
<keyword evidence="1" id="KW-0472">Membrane</keyword>
<proteinExistence type="predicted"/>
<dbReference type="Proteomes" id="UP001288944">
    <property type="component" value="Unassembled WGS sequence"/>
</dbReference>
<comment type="caution">
    <text evidence="2">The sequence shown here is derived from an EMBL/GenBank/DDBJ whole genome shotgun (WGS) entry which is preliminary data.</text>
</comment>
<organism evidence="2 3">
    <name type="scientific">Clostridium perfringens</name>
    <dbReference type="NCBI Taxonomy" id="1502"/>
    <lineage>
        <taxon>Bacteria</taxon>
        <taxon>Bacillati</taxon>
        <taxon>Bacillota</taxon>
        <taxon>Clostridia</taxon>
        <taxon>Eubacteriales</taxon>
        <taxon>Clostridiaceae</taxon>
        <taxon>Clostridium</taxon>
    </lineage>
</organism>
<evidence type="ECO:0000313" key="3">
    <source>
        <dbReference type="Proteomes" id="UP001288944"/>
    </source>
</evidence>
<dbReference type="EMBL" id="WNUR01001336">
    <property type="protein sequence ID" value="MDZ7543565.1"/>
    <property type="molecule type" value="Genomic_DNA"/>
</dbReference>
<evidence type="ECO:0000256" key="1">
    <source>
        <dbReference type="SAM" id="Phobius"/>
    </source>
</evidence>